<feature type="compositionally biased region" description="Basic and acidic residues" evidence="4">
    <location>
        <begin position="790"/>
        <end position="810"/>
    </location>
</feature>
<feature type="compositionally biased region" description="Basic and acidic residues" evidence="4">
    <location>
        <begin position="172"/>
        <end position="183"/>
    </location>
</feature>
<dbReference type="OMA" id="IIRRIMI"/>
<reference evidence="6 7" key="1">
    <citation type="journal article" date="2014" name="Nat. Commun.">
        <title>Klebsormidium flaccidum genome reveals primary factors for plant terrestrial adaptation.</title>
        <authorList>
            <person name="Hori K."/>
            <person name="Maruyama F."/>
            <person name="Fujisawa T."/>
            <person name="Togashi T."/>
            <person name="Yamamoto N."/>
            <person name="Seo M."/>
            <person name="Sato S."/>
            <person name="Yamada T."/>
            <person name="Mori H."/>
            <person name="Tajima N."/>
            <person name="Moriyama T."/>
            <person name="Ikeuchi M."/>
            <person name="Watanabe M."/>
            <person name="Wada H."/>
            <person name="Kobayashi K."/>
            <person name="Saito M."/>
            <person name="Masuda T."/>
            <person name="Sasaki-Sekimoto Y."/>
            <person name="Mashiguchi K."/>
            <person name="Awai K."/>
            <person name="Shimojima M."/>
            <person name="Masuda S."/>
            <person name="Iwai M."/>
            <person name="Nobusawa T."/>
            <person name="Narise T."/>
            <person name="Kondo S."/>
            <person name="Saito H."/>
            <person name="Sato R."/>
            <person name="Murakawa M."/>
            <person name="Ihara Y."/>
            <person name="Oshima-Yamada Y."/>
            <person name="Ohtaka K."/>
            <person name="Satoh M."/>
            <person name="Sonobe K."/>
            <person name="Ishii M."/>
            <person name="Ohtani R."/>
            <person name="Kanamori-Sato M."/>
            <person name="Honoki R."/>
            <person name="Miyazaki D."/>
            <person name="Mochizuki H."/>
            <person name="Umetsu J."/>
            <person name="Higashi K."/>
            <person name="Shibata D."/>
            <person name="Kamiya Y."/>
            <person name="Sato N."/>
            <person name="Nakamura Y."/>
            <person name="Tabata S."/>
            <person name="Ida S."/>
            <person name="Kurokawa K."/>
            <person name="Ohta H."/>
        </authorList>
    </citation>
    <scope>NUCLEOTIDE SEQUENCE [LARGE SCALE GENOMIC DNA]</scope>
    <source>
        <strain evidence="6 7">NIES-2285</strain>
    </source>
</reference>
<name>A0A1Y1IUQ9_KLENI</name>
<dbReference type="PANTHER" id="PTHR35372:SF2">
    <property type="entry name" value="SF3 HELICASE DOMAIN-CONTAINING PROTEIN"/>
    <property type="match status" value="1"/>
</dbReference>
<evidence type="ECO:0000313" key="6">
    <source>
        <dbReference type="EMBL" id="GAQ92586.1"/>
    </source>
</evidence>
<dbReference type="GO" id="GO:0005524">
    <property type="term" value="F:ATP binding"/>
    <property type="evidence" value="ECO:0007669"/>
    <property type="project" value="UniProtKB-KW"/>
</dbReference>
<keyword evidence="7" id="KW-1185">Reference proteome</keyword>
<feature type="compositionally biased region" description="Low complexity" evidence="4">
    <location>
        <begin position="740"/>
        <end position="763"/>
    </location>
</feature>
<evidence type="ECO:0000256" key="4">
    <source>
        <dbReference type="SAM" id="MobiDB-lite"/>
    </source>
</evidence>
<sequence>VLSQLQLQWLCFRQSSSSENAWLQNRIGPRQLKAKLAALEEELAQMGADPGPAHEEVDDAPGEPGAGAPFIDIMSRLLIVILLLIGCVERHPGQPVKRLQIKISDAVEPVPDADARQLLYNSEMEKRRKAMRAVTAVPEAAPPAEVAAEAAPPQDEEMLQALDAVQEPVPEGLERESKARNELQNKTASQEGNNPLEKTTDCSSNDDAPIASLRRPVKKKREEEMLQPPEQSSVDEEPAENSSRQSEKTREDGPESEQGSEEVPESQGEDIEGVEYDREEETEDQETSQDRAMMDESTQDPVDPLIAYARMDAEREEAESEEEPENRVVKRRLPADGKSQPERPRRKSYQLEPSQESDPENPLETGAHAGSHGKEEGGTEGARREDPVDLSQPEPDSPPLTEDQEDDDVDKKKPSRDEKAGEEPKTGGESNAPLSVDGKKPSGNEDAEREPKTGEGSNTPLSAEPALYAVFDRFNKGWFSRKDPASGLGPKDLAVQHMWSSGDRLIVASDVSPTAGTKMYGTFATPAALAAHLALFPTVGIDPVLYEGLLSETPSRIYNDLDNEVLERDDEAFAVRVRHFELVRDAFLTSVLLIPAEEIAFQSCRANGGKAKTYKYSRHEVMQGFFLRDHRARLLFKHAFERFQLHLPDELSHCTPFLTWLDPTSGGVKPFWDPKPYASFQCWRTLYSSKMGSLRPLLPEEGSSVRIEDHLIGVYDEGALHSMREIDTTLLEGYMRGSTPSGAPRSAPPGAADDAAVPPMAGTSGDGGGGASKEGEQEAPPPSTVRAHKNHAEEAGRREEPVRGAPRPELDVDAGDIQTKVADDILQTLKFWGINSCTFRKAKPLTGGAVGMMYIFDRSFDAPGGGACPFLDVGQLHSSNYFFVERRGTRLIYCCNSSTCRSQFGPCRRKNIGYLTSATSSIFCDALPFTDILTNVIDIFGPDFLAFNLSKGSGDRGGADILHALHNARGMKVAFAPGSVMKFCYWSGRNWRWDELDQVITHVFQDQLLRVKREFVDHCTANDLDEPKKYTDFRSNAQMNNIVTTAKRLFRNQAFVGGLDQDLDIFPLGNGVLDIPSATLRPHHPRFMISLIHDKLDWPDTGLHTPLTDFEPFICEVIGKNVKYFQVLMGYMLTGQTNMQFVCFWVGAGANGKSTLNNICQEVLGPWYRDVGKSLLMTSSKDQKSSAGAASPHLAVLKDARLVITEESDDMDHIDKTSFKKLSAARKLTFRKLYEDVSTCNMTHKHVVLTQQLPHVDPDIGIIRRIMIVTFLMRYFHDREAGFDRNNPLHKRVDPTMETRMLEPRVIQQALVWMVIGAKKYYEAGKSVGAVPAEFLQALEEYVREEDKVGTFVEEYCELGPQATHRVRQSVFVDVYNREMGSAVQPRHPSFWKNFLKAFPSVQRLENKKSGGNILAGIRLKGDGAVPEHGGYPFYKDEEALVHTLETELADSGCVIDSKVKLSPTVYRYSIDGDKVQTYAINTLDERAHEVPEVASLLPTISAVFLAGYAPIFNGLLPSLKTIYASPIVEDMLYDEWTKQFCKGREVEWLRVYDSDCSDRDVFDKLPTWSDDSEYSESQYSDSQHSDIE</sequence>
<organism evidence="6 7">
    <name type="scientific">Klebsormidium nitens</name>
    <name type="common">Green alga</name>
    <name type="synonym">Ulothrix nitens</name>
    <dbReference type="NCBI Taxonomy" id="105231"/>
    <lineage>
        <taxon>Eukaryota</taxon>
        <taxon>Viridiplantae</taxon>
        <taxon>Streptophyta</taxon>
        <taxon>Klebsormidiophyceae</taxon>
        <taxon>Klebsormidiales</taxon>
        <taxon>Klebsormidiaceae</taxon>
        <taxon>Klebsormidium</taxon>
    </lineage>
</organism>
<feature type="compositionally biased region" description="Basic and acidic residues" evidence="4">
    <location>
        <begin position="325"/>
        <end position="343"/>
    </location>
</feature>
<feature type="region of interest" description="Disordered" evidence="4">
    <location>
        <begin position="734"/>
        <end position="811"/>
    </location>
</feature>
<evidence type="ECO:0000313" key="7">
    <source>
        <dbReference type="Proteomes" id="UP000054558"/>
    </source>
</evidence>
<dbReference type="Gene3D" id="3.40.50.300">
    <property type="entry name" value="P-loop containing nucleotide triphosphate hydrolases"/>
    <property type="match status" value="1"/>
</dbReference>
<dbReference type="InterPro" id="IPR051620">
    <property type="entry name" value="ORF904-like_C"/>
</dbReference>
<evidence type="ECO:0000259" key="5">
    <source>
        <dbReference type="PROSITE" id="PS51206"/>
    </source>
</evidence>
<dbReference type="PROSITE" id="PS51206">
    <property type="entry name" value="SF3_HELICASE_1"/>
    <property type="match status" value="1"/>
</dbReference>
<dbReference type="InterPro" id="IPR014015">
    <property type="entry name" value="Helicase_SF3_DNA-vir"/>
</dbReference>
<gene>
    <name evidence="6" type="ORF">KFL_010630010</name>
</gene>
<evidence type="ECO:0000256" key="3">
    <source>
        <dbReference type="ARBA" id="ARBA00022840"/>
    </source>
</evidence>
<feature type="compositionally biased region" description="Acidic residues" evidence="4">
    <location>
        <begin position="314"/>
        <end position="324"/>
    </location>
</feature>
<feature type="compositionally biased region" description="Polar residues" evidence="4">
    <location>
        <begin position="184"/>
        <end position="206"/>
    </location>
</feature>
<feature type="compositionally biased region" description="Low complexity" evidence="4">
    <location>
        <begin position="136"/>
        <end position="153"/>
    </location>
</feature>
<feature type="non-terminal residue" evidence="6">
    <location>
        <position position="1"/>
    </location>
</feature>
<dbReference type="EMBL" id="DF238012">
    <property type="protein sequence ID" value="GAQ92586.1"/>
    <property type="molecule type" value="Genomic_DNA"/>
</dbReference>
<proteinExistence type="predicted"/>
<evidence type="ECO:0000256" key="1">
    <source>
        <dbReference type="ARBA" id="ARBA00022741"/>
    </source>
</evidence>
<feature type="domain" description="SF3 helicase" evidence="5">
    <location>
        <begin position="1120"/>
        <end position="1296"/>
    </location>
</feature>
<feature type="region of interest" description="Disordered" evidence="4">
    <location>
        <begin position="136"/>
        <end position="155"/>
    </location>
</feature>
<keyword evidence="1" id="KW-0547">Nucleotide-binding</keyword>
<protein>
    <recommendedName>
        <fullName evidence="5">SF3 helicase domain-containing protein</fullName>
    </recommendedName>
</protein>
<feature type="compositionally biased region" description="Basic and acidic residues" evidence="4">
    <location>
        <begin position="409"/>
        <end position="426"/>
    </location>
</feature>
<evidence type="ECO:0000256" key="2">
    <source>
        <dbReference type="ARBA" id="ARBA00022801"/>
    </source>
</evidence>
<accession>A0A1Y1IUQ9</accession>
<dbReference type="GO" id="GO:0016787">
    <property type="term" value="F:hydrolase activity"/>
    <property type="evidence" value="ECO:0007669"/>
    <property type="project" value="UniProtKB-KW"/>
</dbReference>
<keyword evidence="2" id="KW-0378">Hydrolase</keyword>
<dbReference type="Proteomes" id="UP000054558">
    <property type="component" value="Unassembled WGS sequence"/>
</dbReference>
<dbReference type="OrthoDB" id="2375545at2759"/>
<feature type="compositionally biased region" description="Basic and acidic residues" evidence="4">
    <location>
        <begin position="372"/>
        <end position="387"/>
    </location>
</feature>
<feature type="region of interest" description="Disordered" evidence="4">
    <location>
        <begin position="170"/>
        <end position="464"/>
    </location>
</feature>
<dbReference type="InterPro" id="IPR027417">
    <property type="entry name" value="P-loop_NTPase"/>
</dbReference>
<dbReference type="PANTHER" id="PTHR35372">
    <property type="entry name" value="ATP BINDING PROTEIN-RELATED"/>
    <property type="match status" value="1"/>
</dbReference>
<feature type="region of interest" description="Disordered" evidence="4">
    <location>
        <begin position="1566"/>
        <end position="1589"/>
    </location>
</feature>
<dbReference type="Pfam" id="PF08706">
    <property type="entry name" value="D5_N"/>
    <property type="match status" value="1"/>
</dbReference>
<dbReference type="InterPro" id="IPR014818">
    <property type="entry name" value="Phage/plasmid_primase_P4_C"/>
</dbReference>
<keyword evidence="3" id="KW-0067">ATP-binding</keyword>
<feature type="compositionally biased region" description="Acidic residues" evidence="4">
    <location>
        <begin position="254"/>
        <end position="287"/>
    </location>
</feature>